<dbReference type="GO" id="GO:0006412">
    <property type="term" value="P:translation"/>
    <property type="evidence" value="ECO:0007669"/>
    <property type="project" value="UniProtKB-UniRule"/>
</dbReference>
<dbReference type="InterPro" id="IPR057264">
    <property type="entry name" value="Ribosomal_uL24_C"/>
</dbReference>
<dbReference type="SMART" id="SM00739">
    <property type="entry name" value="KOW"/>
    <property type="match status" value="1"/>
</dbReference>
<dbReference type="PANTHER" id="PTHR12903">
    <property type="entry name" value="MITOCHONDRIAL RIBOSOMAL PROTEIN L24"/>
    <property type="match status" value="1"/>
</dbReference>
<dbReference type="InterPro" id="IPR014722">
    <property type="entry name" value="Rib_uL2_dom2"/>
</dbReference>
<dbReference type="Proteomes" id="UP000176303">
    <property type="component" value="Unassembled WGS sequence"/>
</dbReference>
<dbReference type="HAMAP" id="MF_01326_B">
    <property type="entry name" value="Ribosomal_uL24_B"/>
    <property type="match status" value="1"/>
</dbReference>
<evidence type="ECO:0000256" key="1">
    <source>
        <dbReference type="ARBA" id="ARBA00010618"/>
    </source>
</evidence>
<name>A0A1F7U8T3_9BACT</name>
<comment type="subunit">
    <text evidence="5">Part of the 50S ribosomal subunit.</text>
</comment>
<evidence type="ECO:0000313" key="9">
    <source>
        <dbReference type="Proteomes" id="UP000176303"/>
    </source>
</evidence>
<dbReference type="NCBIfam" id="TIGR01079">
    <property type="entry name" value="rplX_bact"/>
    <property type="match status" value="1"/>
</dbReference>
<reference evidence="8 9" key="1">
    <citation type="journal article" date="2016" name="Nat. Commun.">
        <title>Thousands of microbial genomes shed light on interconnected biogeochemical processes in an aquifer system.</title>
        <authorList>
            <person name="Anantharaman K."/>
            <person name="Brown C.T."/>
            <person name="Hug L.A."/>
            <person name="Sharon I."/>
            <person name="Castelle C.J."/>
            <person name="Probst A.J."/>
            <person name="Thomas B.C."/>
            <person name="Singh A."/>
            <person name="Wilkins M.J."/>
            <person name="Karaoz U."/>
            <person name="Brodie E.L."/>
            <person name="Williams K.H."/>
            <person name="Hubbard S.S."/>
            <person name="Banfield J.F."/>
        </authorList>
    </citation>
    <scope>NUCLEOTIDE SEQUENCE [LARGE SCALE GENOMIC DNA]</scope>
</reference>
<dbReference type="InterPro" id="IPR003256">
    <property type="entry name" value="Ribosomal_uL24"/>
</dbReference>
<evidence type="ECO:0000256" key="6">
    <source>
        <dbReference type="RuleBase" id="RU003477"/>
    </source>
</evidence>
<evidence type="ECO:0000256" key="5">
    <source>
        <dbReference type="HAMAP-Rule" id="MF_01326"/>
    </source>
</evidence>
<dbReference type="SUPFAM" id="SSF50104">
    <property type="entry name" value="Translation proteins SH3-like domain"/>
    <property type="match status" value="1"/>
</dbReference>
<dbReference type="Pfam" id="PF00467">
    <property type="entry name" value="KOW"/>
    <property type="match status" value="1"/>
</dbReference>
<evidence type="ECO:0000259" key="7">
    <source>
        <dbReference type="SMART" id="SM00739"/>
    </source>
</evidence>
<evidence type="ECO:0000256" key="2">
    <source>
        <dbReference type="ARBA" id="ARBA00022980"/>
    </source>
</evidence>
<comment type="function">
    <text evidence="5">One of two assembly initiator proteins, it binds directly to the 5'-end of the 23S rRNA, where it nucleates assembly of the 50S subunit.</text>
</comment>
<organism evidence="8 9">
    <name type="scientific">Candidatus Uhrbacteria bacterium RIFCSPHIGHO2_02_FULL_57_19</name>
    <dbReference type="NCBI Taxonomy" id="1802391"/>
    <lineage>
        <taxon>Bacteria</taxon>
        <taxon>Candidatus Uhriibacteriota</taxon>
    </lineage>
</organism>
<dbReference type="GO" id="GO:1990904">
    <property type="term" value="C:ribonucleoprotein complex"/>
    <property type="evidence" value="ECO:0007669"/>
    <property type="project" value="UniProtKB-KW"/>
</dbReference>
<keyword evidence="5" id="KW-0694">RNA-binding</keyword>
<keyword evidence="5" id="KW-0699">rRNA-binding</keyword>
<dbReference type="InterPro" id="IPR005824">
    <property type="entry name" value="KOW"/>
</dbReference>
<comment type="caution">
    <text evidence="8">The sequence shown here is derived from an EMBL/GenBank/DDBJ whole genome shotgun (WGS) entry which is preliminary data.</text>
</comment>
<dbReference type="AlphaFoldDB" id="A0A1F7U8T3"/>
<dbReference type="CDD" id="cd06089">
    <property type="entry name" value="KOW_RPL26"/>
    <property type="match status" value="1"/>
</dbReference>
<dbReference type="GO" id="GO:0003735">
    <property type="term" value="F:structural constituent of ribosome"/>
    <property type="evidence" value="ECO:0007669"/>
    <property type="project" value="InterPro"/>
</dbReference>
<keyword evidence="2 5" id="KW-0689">Ribosomal protein</keyword>
<dbReference type="EMBL" id="MGDZ01000004">
    <property type="protein sequence ID" value="OGL74218.1"/>
    <property type="molecule type" value="Genomic_DNA"/>
</dbReference>
<protein>
    <recommendedName>
        <fullName evidence="4 5">Large ribosomal subunit protein uL24</fullName>
    </recommendedName>
</protein>
<accession>A0A1F7U8T3</accession>
<sequence>MNSLKIRTGDKVKVIAGKEKGKTGKVIQVFPSASRAVVEGVNVITRHVRGRRGGEKGQKLSFPGPLHVSNLMLVCGKCGKTTRLAMKILEDGKRIRVCKHCGEGIV</sequence>
<evidence type="ECO:0000256" key="3">
    <source>
        <dbReference type="ARBA" id="ARBA00023274"/>
    </source>
</evidence>
<dbReference type="Gene3D" id="2.30.30.30">
    <property type="match status" value="1"/>
</dbReference>
<dbReference type="GO" id="GO:0005840">
    <property type="term" value="C:ribosome"/>
    <property type="evidence" value="ECO:0007669"/>
    <property type="project" value="UniProtKB-KW"/>
</dbReference>
<dbReference type="STRING" id="1802391.A3D72_03500"/>
<dbReference type="GO" id="GO:0019843">
    <property type="term" value="F:rRNA binding"/>
    <property type="evidence" value="ECO:0007669"/>
    <property type="project" value="UniProtKB-UniRule"/>
</dbReference>
<dbReference type="PROSITE" id="PS01108">
    <property type="entry name" value="RIBOSOMAL_L24"/>
    <property type="match status" value="1"/>
</dbReference>
<dbReference type="Pfam" id="PF17136">
    <property type="entry name" value="ribosomal_L24"/>
    <property type="match status" value="1"/>
</dbReference>
<proteinExistence type="inferred from homology"/>
<dbReference type="InterPro" id="IPR005825">
    <property type="entry name" value="Ribosomal_uL24_CS"/>
</dbReference>
<feature type="domain" description="KOW" evidence="7">
    <location>
        <begin position="5"/>
        <end position="32"/>
    </location>
</feature>
<keyword evidence="3 5" id="KW-0687">Ribonucleoprotein</keyword>
<dbReference type="InterPro" id="IPR041988">
    <property type="entry name" value="Ribosomal_uL24_KOW"/>
</dbReference>
<comment type="similarity">
    <text evidence="1 5 6">Belongs to the universal ribosomal protein uL24 family.</text>
</comment>
<dbReference type="InterPro" id="IPR008991">
    <property type="entry name" value="Translation_prot_SH3-like_sf"/>
</dbReference>
<evidence type="ECO:0000313" key="8">
    <source>
        <dbReference type="EMBL" id="OGL74218.1"/>
    </source>
</evidence>
<gene>
    <name evidence="5" type="primary">rplX</name>
    <name evidence="8" type="ORF">A3D72_03500</name>
</gene>
<comment type="function">
    <text evidence="5">One of the proteins that surrounds the polypeptide exit tunnel on the outside of the subunit.</text>
</comment>
<evidence type="ECO:0000256" key="4">
    <source>
        <dbReference type="ARBA" id="ARBA00035206"/>
    </source>
</evidence>